<proteinExistence type="predicted"/>
<sequence length="245" mass="28975">MSKEIFSRYELKYLIPFSTYERITEELLKRMCYDSYGDTEGKYTIISLYFDSEDKRIYFETRNKAPFRQKLRLRIYNSATLEDFAFFEVKKKYKKRVSKRRTSIRLGDAYDYINGSVSDFSKLGISNLQIFRELDAFKQIYRLQPENIVSYDRQAFVGVDDPDLRVTFDYNLRCRKEDLRIENGPQGSFFVNPKLVVMEVKVDHSVPFWLSRLLSESHCPQKSVSKFCTSTELLTNIGEANMKEA</sequence>
<keyword evidence="3" id="KW-1185">Reference proteome</keyword>
<evidence type="ECO:0000313" key="3">
    <source>
        <dbReference type="Proteomes" id="UP001230005"/>
    </source>
</evidence>
<organism evidence="2 3">
    <name type="scientific">Evansella vedderi</name>
    <dbReference type="NCBI Taxonomy" id="38282"/>
    <lineage>
        <taxon>Bacteria</taxon>
        <taxon>Bacillati</taxon>
        <taxon>Bacillota</taxon>
        <taxon>Bacilli</taxon>
        <taxon>Bacillales</taxon>
        <taxon>Bacillaceae</taxon>
        <taxon>Evansella</taxon>
    </lineage>
</organism>
<protein>
    <submittedName>
        <fullName evidence="2">SPX domain protein involved in polyphosphate accumulation</fullName>
    </submittedName>
</protein>
<dbReference type="EMBL" id="JAUSUG010000006">
    <property type="protein sequence ID" value="MDQ0254434.1"/>
    <property type="molecule type" value="Genomic_DNA"/>
</dbReference>
<dbReference type="Proteomes" id="UP001230005">
    <property type="component" value="Unassembled WGS sequence"/>
</dbReference>
<accession>A0ABT9ZTB2</accession>
<name>A0ABT9ZTB2_9BACI</name>
<feature type="domain" description="VTC" evidence="1">
    <location>
        <begin position="8"/>
        <end position="234"/>
    </location>
</feature>
<gene>
    <name evidence="2" type="ORF">J2S74_001813</name>
</gene>
<dbReference type="CDD" id="cd07750">
    <property type="entry name" value="PolyPPase_VTC_like"/>
    <property type="match status" value="1"/>
</dbReference>
<dbReference type="Gene3D" id="3.20.100.30">
    <property type="entry name" value="VTC, catalytic tunnel domain"/>
    <property type="match status" value="1"/>
</dbReference>
<dbReference type="Pfam" id="PF09359">
    <property type="entry name" value="VTC"/>
    <property type="match status" value="1"/>
</dbReference>
<dbReference type="RefSeq" id="WP_307324401.1">
    <property type="nucleotide sequence ID" value="NZ_JAUSUG010000006.1"/>
</dbReference>
<reference evidence="2 3" key="1">
    <citation type="submission" date="2023-07" db="EMBL/GenBank/DDBJ databases">
        <title>Genomic Encyclopedia of Type Strains, Phase IV (KMG-IV): sequencing the most valuable type-strain genomes for metagenomic binning, comparative biology and taxonomic classification.</title>
        <authorList>
            <person name="Goeker M."/>
        </authorList>
    </citation>
    <scope>NUCLEOTIDE SEQUENCE [LARGE SCALE GENOMIC DNA]</scope>
    <source>
        <strain evidence="2 3">DSM 9768</strain>
    </source>
</reference>
<dbReference type="InterPro" id="IPR042267">
    <property type="entry name" value="VTC_sf"/>
</dbReference>
<comment type="caution">
    <text evidence="2">The sequence shown here is derived from an EMBL/GenBank/DDBJ whole genome shotgun (WGS) entry which is preliminary data.</text>
</comment>
<evidence type="ECO:0000259" key="1">
    <source>
        <dbReference type="Pfam" id="PF09359"/>
    </source>
</evidence>
<evidence type="ECO:0000313" key="2">
    <source>
        <dbReference type="EMBL" id="MDQ0254434.1"/>
    </source>
</evidence>
<dbReference type="InterPro" id="IPR018966">
    <property type="entry name" value="VTC_domain"/>
</dbReference>